<dbReference type="Proteomes" id="UP000318199">
    <property type="component" value="Unassembled WGS sequence"/>
</dbReference>
<organism evidence="1 2">
    <name type="scientific">Caenimonas sedimenti</name>
    <dbReference type="NCBI Taxonomy" id="2596921"/>
    <lineage>
        <taxon>Bacteria</taxon>
        <taxon>Pseudomonadati</taxon>
        <taxon>Pseudomonadota</taxon>
        <taxon>Betaproteobacteria</taxon>
        <taxon>Burkholderiales</taxon>
        <taxon>Comamonadaceae</taxon>
        <taxon>Caenimonas</taxon>
    </lineage>
</organism>
<evidence type="ECO:0000313" key="2">
    <source>
        <dbReference type="Proteomes" id="UP000318199"/>
    </source>
</evidence>
<dbReference type="RefSeq" id="WP_145892473.1">
    <property type="nucleotide sequence ID" value="NZ_VOBQ01000005.1"/>
</dbReference>
<sequence length="73" mass="8647">MSDLNKTDDPFDEWKAAHEALLRQERLVADAWMLVRREQAPEPQAMQDELMQMRIRVDQLFNKAMIYLGSPRT</sequence>
<gene>
    <name evidence="1" type="ORF">FN976_07955</name>
</gene>
<name>A0A562ZUD5_9BURK</name>
<protein>
    <submittedName>
        <fullName evidence="1">Uncharacterized protein</fullName>
    </submittedName>
</protein>
<accession>A0A562ZUD5</accession>
<comment type="caution">
    <text evidence="1">The sequence shown here is derived from an EMBL/GenBank/DDBJ whole genome shotgun (WGS) entry which is preliminary data.</text>
</comment>
<keyword evidence="2" id="KW-1185">Reference proteome</keyword>
<reference evidence="1 2" key="1">
    <citation type="submission" date="2019-07" db="EMBL/GenBank/DDBJ databases">
        <title>Caenimonas sedimenti sp. nov., isolated from activated sludge.</title>
        <authorList>
            <person name="Xu J."/>
        </authorList>
    </citation>
    <scope>NUCLEOTIDE SEQUENCE [LARGE SCALE GENOMIC DNA]</scope>
    <source>
        <strain evidence="1 2">HX-9-20</strain>
    </source>
</reference>
<dbReference type="EMBL" id="VOBQ01000005">
    <property type="protein sequence ID" value="TWO71915.1"/>
    <property type="molecule type" value="Genomic_DNA"/>
</dbReference>
<evidence type="ECO:0000313" key="1">
    <source>
        <dbReference type="EMBL" id="TWO71915.1"/>
    </source>
</evidence>
<dbReference type="AlphaFoldDB" id="A0A562ZUD5"/>
<proteinExistence type="predicted"/>